<dbReference type="STRING" id="357804.Ping_1763"/>
<dbReference type="SUPFAM" id="SSF69754">
    <property type="entry name" value="Ribosome binding protein Y (YfiA homologue)"/>
    <property type="match status" value="1"/>
</dbReference>
<evidence type="ECO:0000256" key="2">
    <source>
        <dbReference type="ARBA" id="ARBA00038434"/>
    </source>
</evidence>
<feature type="compositionally biased region" description="Basic and acidic residues" evidence="6">
    <location>
        <begin position="92"/>
        <end position="102"/>
    </location>
</feature>
<comment type="subunit">
    <text evidence="3">Associates exclusively with 100S ribosomes, which are dimers of 70S ribosomes.</text>
</comment>
<keyword evidence="8" id="KW-1185">Reference proteome</keyword>
<protein>
    <recommendedName>
        <fullName evidence="4">Ribosome hibernation promoting factor</fullName>
    </recommendedName>
    <alternativeName>
        <fullName evidence="5">Hibernation factor HPF</fullName>
    </alternativeName>
</protein>
<dbReference type="HOGENOM" id="CLU_071472_3_0_6"/>
<reference evidence="7 8" key="1">
    <citation type="submission" date="2007-01" db="EMBL/GenBank/DDBJ databases">
        <title>Complete sequence of Psychromonas ingrahamii 37.</title>
        <authorList>
            <consortium name="US DOE Joint Genome Institute"/>
            <person name="Copeland A."/>
            <person name="Lucas S."/>
            <person name="Lapidus A."/>
            <person name="Barry K."/>
            <person name="Detter J.C."/>
            <person name="Glavina del Rio T."/>
            <person name="Hammon N."/>
            <person name="Israni S."/>
            <person name="Dalin E."/>
            <person name="Tice H."/>
            <person name="Pitluck S."/>
            <person name="Thompson L.S."/>
            <person name="Brettin T."/>
            <person name="Bruce D."/>
            <person name="Han C."/>
            <person name="Tapia R."/>
            <person name="Schmutz J."/>
            <person name="Larimer F."/>
            <person name="Land M."/>
            <person name="Hauser L."/>
            <person name="Kyrpides N."/>
            <person name="Ivanova N."/>
            <person name="Staley J."/>
            <person name="Richardson P."/>
        </authorList>
    </citation>
    <scope>NUCLEOTIDE SEQUENCE [LARGE SCALE GENOMIC DNA]</scope>
    <source>
        <strain evidence="7 8">37</strain>
    </source>
</reference>
<comment type="similarity">
    <text evidence="2">Belongs to the HPF/YfiA ribosome-associated protein family. Short HPF subfamily.</text>
</comment>
<gene>
    <name evidence="7" type="ordered locus">Ping_1763</name>
</gene>
<feature type="region of interest" description="Disordered" evidence="6">
    <location>
        <begin position="90"/>
        <end position="122"/>
    </location>
</feature>
<dbReference type="PANTHER" id="PTHR33231">
    <property type="entry name" value="30S RIBOSOMAL PROTEIN"/>
    <property type="match status" value="1"/>
</dbReference>
<feature type="compositionally biased region" description="Acidic residues" evidence="6">
    <location>
        <begin position="103"/>
        <end position="116"/>
    </location>
</feature>
<dbReference type="RefSeq" id="WP_011770106.1">
    <property type="nucleotide sequence ID" value="NC_008709.1"/>
</dbReference>
<evidence type="ECO:0000313" key="7">
    <source>
        <dbReference type="EMBL" id="ABM03546.1"/>
    </source>
</evidence>
<evidence type="ECO:0000256" key="4">
    <source>
        <dbReference type="ARBA" id="ARBA00041148"/>
    </source>
</evidence>
<dbReference type="PANTHER" id="PTHR33231:SF1">
    <property type="entry name" value="30S RIBOSOMAL PROTEIN"/>
    <property type="match status" value="1"/>
</dbReference>
<dbReference type="InterPro" id="IPR050574">
    <property type="entry name" value="HPF/YfiA_ribosome-assoc"/>
</dbReference>
<organism evidence="7 8">
    <name type="scientific">Psychromonas ingrahamii (strain DSM 17664 / CCUG 51855 / 37)</name>
    <dbReference type="NCBI Taxonomy" id="357804"/>
    <lineage>
        <taxon>Bacteria</taxon>
        <taxon>Pseudomonadati</taxon>
        <taxon>Pseudomonadota</taxon>
        <taxon>Gammaproteobacteria</taxon>
        <taxon>Alteromonadales</taxon>
        <taxon>Psychromonadaceae</taxon>
        <taxon>Psychromonas</taxon>
    </lineage>
</organism>
<dbReference type="Gene3D" id="3.30.160.100">
    <property type="entry name" value="Ribosome hibernation promotion factor-like"/>
    <property type="match status" value="1"/>
</dbReference>
<dbReference type="EMBL" id="CP000510">
    <property type="protein sequence ID" value="ABM03546.1"/>
    <property type="molecule type" value="Genomic_DNA"/>
</dbReference>
<dbReference type="OrthoDB" id="9795119at2"/>
<dbReference type="InterPro" id="IPR003489">
    <property type="entry name" value="RHF/RaiA"/>
</dbReference>
<evidence type="ECO:0000256" key="1">
    <source>
        <dbReference type="ARBA" id="ARBA00022845"/>
    </source>
</evidence>
<dbReference type="CDD" id="cd00552">
    <property type="entry name" value="RaiA"/>
    <property type="match status" value="1"/>
</dbReference>
<evidence type="ECO:0000256" key="6">
    <source>
        <dbReference type="SAM" id="MobiDB-lite"/>
    </source>
</evidence>
<dbReference type="eggNOG" id="COG1544">
    <property type="taxonomic scope" value="Bacteria"/>
</dbReference>
<dbReference type="Pfam" id="PF02482">
    <property type="entry name" value="Ribosomal_S30AE"/>
    <property type="match status" value="1"/>
</dbReference>
<dbReference type="GO" id="GO:0043024">
    <property type="term" value="F:ribosomal small subunit binding"/>
    <property type="evidence" value="ECO:0007669"/>
    <property type="project" value="TreeGrafter"/>
</dbReference>
<dbReference type="InterPro" id="IPR036567">
    <property type="entry name" value="RHF-like"/>
</dbReference>
<dbReference type="AlphaFoldDB" id="A1SVN1"/>
<dbReference type="KEGG" id="pin:Ping_1763"/>
<sequence length="122" mass="13808">MKINISGHHVDVTDSIKEHLEEKFAKIATHFPTLISLDIIISKEHGEFDVEISTNYEGTSIAAKGNDYVMYPAIASAAKKLETVLKHRKGQLKADLHEKPDLTEPETDYETDEEKEQEMNLN</sequence>
<accession>A1SVN1</accession>
<dbReference type="NCBIfam" id="TIGR00741">
    <property type="entry name" value="yfiA"/>
    <property type="match status" value="1"/>
</dbReference>
<dbReference type="GO" id="GO:0045900">
    <property type="term" value="P:negative regulation of translational elongation"/>
    <property type="evidence" value="ECO:0007669"/>
    <property type="project" value="TreeGrafter"/>
</dbReference>
<keyword evidence="1" id="KW-0810">Translation regulation</keyword>
<name>A1SVN1_PSYIN</name>
<keyword evidence="7" id="KW-0689">Ribosomal protein</keyword>
<keyword evidence="7" id="KW-0687">Ribonucleoprotein</keyword>
<dbReference type="Proteomes" id="UP000000639">
    <property type="component" value="Chromosome"/>
</dbReference>
<proteinExistence type="inferred from homology"/>
<dbReference type="GO" id="GO:0022627">
    <property type="term" value="C:cytosolic small ribosomal subunit"/>
    <property type="evidence" value="ECO:0007669"/>
    <property type="project" value="TreeGrafter"/>
</dbReference>
<evidence type="ECO:0000313" key="8">
    <source>
        <dbReference type="Proteomes" id="UP000000639"/>
    </source>
</evidence>
<evidence type="ECO:0000256" key="5">
    <source>
        <dbReference type="ARBA" id="ARBA00041319"/>
    </source>
</evidence>
<evidence type="ECO:0000256" key="3">
    <source>
        <dbReference type="ARBA" id="ARBA00038695"/>
    </source>
</evidence>